<dbReference type="Pfam" id="PF00106">
    <property type="entry name" value="adh_short"/>
    <property type="match status" value="1"/>
</dbReference>
<reference evidence="3" key="1">
    <citation type="submission" date="2013-07" db="EMBL/GenBank/DDBJ databases">
        <title>The Genome Sequence of Cryptococcus bestiolae CBS10118.</title>
        <authorList>
            <consortium name="The Broad Institute Genome Sequencing Platform"/>
            <person name="Cuomo C."/>
            <person name="Litvintseva A."/>
            <person name="Chen Y."/>
            <person name="Heitman J."/>
            <person name="Sun S."/>
            <person name="Springer D."/>
            <person name="Dromer F."/>
            <person name="Young S.K."/>
            <person name="Zeng Q."/>
            <person name="Gargeya S."/>
            <person name="Fitzgerald M."/>
            <person name="Abouelleil A."/>
            <person name="Alvarado L."/>
            <person name="Berlin A.M."/>
            <person name="Chapman S.B."/>
            <person name="Dewar J."/>
            <person name="Goldberg J."/>
            <person name="Griggs A."/>
            <person name="Gujja S."/>
            <person name="Hansen M."/>
            <person name="Howarth C."/>
            <person name="Imamovic A."/>
            <person name="Larimer J."/>
            <person name="McCowan C."/>
            <person name="Murphy C."/>
            <person name="Pearson M."/>
            <person name="Priest M."/>
            <person name="Roberts A."/>
            <person name="Saif S."/>
            <person name="Shea T."/>
            <person name="Sykes S."/>
            <person name="Wortman J."/>
            <person name="Nusbaum C."/>
            <person name="Birren B."/>
        </authorList>
    </citation>
    <scope>NUCLEOTIDE SEQUENCE [LARGE SCALE GENOMIC DNA]</scope>
    <source>
        <strain evidence="3">CBS 10118</strain>
    </source>
</reference>
<proteinExistence type="inferred from homology"/>
<evidence type="ECO:0008006" key="6">
    <source>
        <dbReference type="Google" id="ProtNLM"/>
    </source>
</evidence>
<name>A0A1B9GAD1_9TREE</name>
<dbReference type="Gene3D" id="3.40.50.720">
    <property type="entry name" value="NAD(P)-binding Rossmann-like Domain"/>
    <property type="match status" value="1"/>
</dbReference>
<reference evidence="3" key="3">
    <citation type="submission" date="2014-01" db="EMBL/GenBank/DDBJ databases">
        <title>Evolution of pathogenesis and genome organization in the Tremellales.</title>
        <authorList>
            <person name="Cuomo C."/>
            <person name="Litvintseva A."/>
            <person name="Heitman J."/>
            <person name="Chen Y."/>
            <person name="Sun S."/>
            <person name="Springer D."/>
            <person name="Dromer F."/>
            <person name="Young S."/>
            <person name="Zeng Q."/>
            <person name="Chapman S."/>
            <person name="Gujja S."/>
            <person name="Saif S."/>
            <person name="Birren B."/>
        </authorList>
    </citation>
    <scope>NUCLEOTIDE SEQUENCE</scope>
    <source>
        <strain evidence="3">CBS 10118</strain>
    </source>
</reference>
<evidence type="ECO:0000256" key="1">
    <source>
        <dbReference type="ARBA" id="ARBA00006484"/>
    </source>
</evidence>
<organism evidence="3">
    <name type="scientific">Kwoniella bestiolae CBS 10118</name>
    <dbReference type="NCBI Taxonomy" id="1296100"/>
    <lineage>
        <taxon>Eukaryota</taxon>
        <taxon>Fungi</taxon>
        <taxon>Dikarya</taxon>
        <taxon>Basidiomycota</taxon>
        <taxon>Agaricomycotina</taxon>
        <taxon>Tremellomycetes</taxon>
        <taxon>Tremellales</taxon>
        <taxon>Cryptococcaceae</taxon>
        <taxon>Kwoniella</taxon>
    </lineage>
</organism>
<dbReference type="EMBL" id="KI894019">
    <property type="protein sequence ID" value="OCF27973.1"/>
    <property type="molecule type" value="Genomic_DNA"/>
</dbReference>
<accession>A0A1B9GAD1</accession>
<dbReference type="PRINTS" id="PR00081">
    <property type="entry name" value="GDHRDH"/>
</dbReference>
<dbReference type="RefSeq" id="XP_019049043.1">
    <property type="nucleotide sequence ID" value="XM_019189481.1"/>
</dbReference>
<sequence>MFGGPYPWSFYRGQWTPLPPAPKGDYLKGKIVVITGATSGIGLEATKEFAKASPEQLILAVRSTDAGEKLLNEIRKLNPKVQGKVMYLDLTELQSVKDFSAAVKEFGRIDLLINNAGINPNFDEGPYVVTKDGYERTFQTNVLSTFLTTALLLPLLKQSSEPKVIFTGSDVHHIAPSDLIEGAIAIGQGIINAYNDESKYRNPTRYYESKQLLQMLSRTLIKRLPTITIINTNPGLAMTNLGREFNIGFSPRAIGGIIWFLLFARSAGKAARCLTTTAAWQGGSQDYWSEGVPAASENTYLYSGKGIRATQLFYDEMLKELEKISPECTTEL</sequence>
<gene>
    <name evidence="3" type="ORF">I302_02823</name>
    <name evidence="4" type="ORF">I302_104115</name>
</gene>
<evidence type="ECO:0000313" key="3">
    <source>
        <dbReference type="EMBL" id="OCF27973.1"/>
    </source>
</evidence>
<reference evidence="4" key="4">
    <citation type="submission" date="2024-02" db="EMBL/GenBank/DDBJ databases">
        <title>Comparative genomics of Cryptococcus and Kwoniella reveals pathogenesis evolution and contrasting modes of karyotype evolution via chromosome fusion or intercentromeric recombination.</title>
        <authorList>
            <person name="Coelho M.A."/>
            <person name="David-Palma M."/>
            <person name="Shea T."/>
            <person name="Bowers K."/>
            <person name="McGinley-Smith S."/>
            <person name="Mohammad A.W."/>
            <person name="Gnirke A."/>
            <person name="Yurkov A.M."/>
            <person name="Nowrousian M."/>
            <person name="Sun S."/>
            <person name="Cuomo C.A."/>
            <person name="Heitman J."/>
        </authorList>
    </citation>
    <scope>NUCLEOTIDE SEQUENCE</scope>
    <source>
        <strain evidence="4">CBS 10118</strain>
    </source>
</reference>
<protein>
    <recommendedName>
        <fullName evidence="6">NAD(P)-binding protein</fullName>
    </recommendedName>
</protein>
<dbReference type="PANTHER" id="PTHR24320">
    <property type="entry name" value="RETINOL DEHYDROGENASE"/>
    <property type="match status" value="1"/>
</dbReference>
<dbReference type="PANTHER" id="PTHR24320:SF152">
    <property type="entry name" value="SHORT-CHAIN DEHYDROGENASE_REDUCTASE FAMILY PROTEIN"/>
    <property type="match status" value="1"/>
</dbReference>
<reference evidence="4" key="2">
    <citation type="submission" date="2013-07" db="EMBL/GenBank/DDBJ databases">
        <authorList>
            <consortium name="The Broad Institute Genome Sequencing Platform"/>
            <person name="Cuomo C."/>
            <person name="Litvintseva A."/>
            <person name="Chen Y."/>
            <person name="Heitman J."/>
            <person name="Sun S."/>
            <person name="Springer D."/>
            <person name="Dromer F."/>
            <person name="Young S.K."/>
            <person name="Zeng Q."/>
            <person name="Gargeya S."/>
            <person name="Fitzgerald M."/>
            <person name="Abouelleil A."/>
            <person name="Alvarado L."/>
            <person name="Berlin A.M."/>
            <person name="Chapman S.B."/>
            <person name="Dewar J."/>
            <person name="Goldberg J."/>
            <person name="Griggs A."/>
            <person name="Gujja S."/>
            <person name="Hansen M."/>
            <person name="Howarth C."/>
            <person name="Imamovic A."/>
            <person name="Larimer J."/>
            <person name="McCowan C."/>
            <person name="Murphy C."/>
            <person name="Pearson M."/>
            <person name="Priest M."/>
            <person name="Roberts A."/>
            <person name="Saif S."/>
            <person name="Shea T."/>
            <person name="Sykes S."/>
            <person name="Wortman J."/>
            <person name="Nusbaum C."/>
            <person name="Birren B."/>
        </authorList>
    </citation>
    <scope>NUCLEOTIDE SEQUENCE</scope>
    <source>
        <strain evidence="4">CBS 10118</strain>
    </source>
</reference>
<dbReference type="VEuPathDB" id="FungiDB:I302_02823"/>
<comment type="similarity">
    <text evidence="1">Belongs to the short-chain dehydrogenases/reductases (SDR) family.</text>
</comment>
<dbReference type="STRING" id="1296100.A0A1B9GAD1"/>
<keyword evidence="5" id="KW-1185">Reference proteome</keyword>
<dbReference type="InterPro" id="IPR036291">
    <property type="entry name" value="NAD(P)-bd_dom_sf"/>
</dbReference>
<dbReference type="GO" id="GO:0016491">
    <property type="term" value="F:oxidoreductase activity"/>
    <property type="evidence" value="ECO:0007669"/>
    <property type="project" value="UniProtKB-KW"/>
</dbReference>
<keyword evidence="2" id="KW-0560">Oxidoreductase</keyword>
<dbReference type="EMBL" id="CP144542">
    <property type="protein sequence ID" value="WVW82110.1"/>
    <property type="molecule type" value="Genomic_DNA"/>
</dbReference>
<dbReference type="SUPFAM" id="SSF51735">
    <property type="entry name" value="NAD(P)-binding Rossmann-fold domains"/>
    <property type="match status" value="1"/>
</dbReference>
<dbReference type="OrthoDB" id="542013at2759"/>
<dbReference type="AlphaFoldDB" id="A0A1B9GAD1"/>
<dbReference type="Proteomes" id="UP000092730">
    <property type="component" value="Chromosome 2"/>
</dbReference>
<dbReference type="KEGG" id="kbi:30207222"/>
<evidence type="ECO:0000313" key="4">
    <source>
        <dbReference type="EMBL" id="WVW82110.1"/>
    </source>
</evidence>
<dbReference type="GeneID" id="30207222"/>
<evidence type="ECO:0000256" key="2">
    <source>
        <dbReference type="ARBA" id="ARBA00023002"/>
    </source>
</evidence>
<evidence type="ECO:0000313" key="5">
    <source>
        <dbReference type="Proteomes" id="UP000092730"/>
    </source>
</evidence>
<dbReference type="InterPro" id="IPR002347">
    <property type="entry name" value="SDR_fam"/>
</dbReference>